<dbReference type="Proteomes" id="UP000604481">
    <property type="component" value="Unassembled WGS sequence"/>
</dbReference>
<comment type="caution">
    <text evidence="2">The sequence shown here is derived from an EMBL/GenBank/DDBJ whole genome shotgun (WGS) entry which is preliminary data.</text>
</comment>
<reference evidence="2 3" key="1">
    <citation type="submission" date="2020-10" db="EMBL/GenBank/DDBJ databases">
        <title>The genome sequence of Chitinilyticum litopenaei 4Y14.</title>
        <authorList>
            <person name="Liu Y."/>
        </authorList>
    </citation>
    <scope>NUCLEOTIDE SEQUENCE [LARGE SCALE GENOMIC DNA]</scope>
    <source>
        <strain evidence="2 3">4Y14</strain>
    </source>
</reference>
<keyword evidence="3" id="KW-1185">Reference proteome</keyword>
<evidence type="ECO:0000313" key="2">
    <source>
        <dbReference type="EMBL" id="MBE9607926.1"/>
    </source>
</evidence>
<sequence length="60" mass="6230">MQKRLAALALLGMALGAQAASSDLLGTYAIKDKGQLKEAIKVSQDSGAVVISEKQKNGSR</sequence>
<dbReference type="EMBL" id="JADFUA010000001">
    <property type="protein sequence ID" value="MBE9607926.1"/>
    <property type="molecule type" value="Genomic_DNA"/>
</dbReference>
<accession>A0A8J7FP48</accession>
<name>A0A8J7FP48_9NEIS</name>
<evidence type="ECO:0000256" key="1">
    <source>
        <dbReference type="SAM" id="SignalP"/>
    </source>
</evidence>
<keyword evidence="1" id="KW-0732">Signal</keyword>
<gene>
    <name evidence="2" type="ORF">INR99_01045</name>
</gene>
<evidence type="ECO:0000313" key="3">
    <source>
        <dbReference type="Proteomes" id="UP000604481"/>
    </source>
</evidence>
<organism evidence="2 3">
    <name type="scientific">Chitinilyticum piscinae</name>
    <dbReference type="NCBI Taxonomy" id="2866724"/>
    <lineage>
        <taxon>Bacteria</taxon>
        <taxon>Pseudomonadati</taxon>
        <taxon>Pseudomonadota</taxon>
        <taxon>Betaproteobacteria</taxon>
        <taxon>Neisseriales</taxon>
        <taxon>Chitinibacteraceae</taxon>
        <taxon>Chitinilyticum</taxon>
    </lineage>
</organism>
<protein>
    <submittedName>
        <fullName evidence="2">Uncharacterized protein</fullName>
    </submittedName>
</protein>
<dbReference type="RefSeq" id="WP_194114434.1">
    <property type="nucleotide sequence ID" value="NZ_JADFUA010000001.1"/>
</dbReference>
<feature type="signal peptide" evidence="1">
    <location>
        <begin position="1"/>
        <end position="19"/>
    </location>
</feature>
<feature type="chain" id="PRO_5035328520" evidence="1">
    <location>
        <begin position="20"/>
        <end position="60"/>
    </location>
</feature>
<proteinExistence type="predicted"/>
<dbReference type="AlphaFoldDB" id="A0A8J7FP48"/>